<dbReference type="GO" id="GO:0016829">
    <property type="term" value="F:lyase activity"/>
    <property type="evidence" value="ECO:0007669"/>
    <property type="project" value="UniProtKB-KW"/>
</dbReference>
<sequence>MIVSLSWGWIDLSVPERPFALMTKVYKDIFPLVHQELKKWRAHAEMIENEELRTQALASISSKTFHCEGGGILSLLAGEAKETCIEFIVAYQTISDYLDNLCDRSTSLDPKDFHMLHQAMRDALDIHAELKPYYQFRDDQEDHGYLHALVRTCQDVLSRLAHYPIIQPYLHTLCDYYSDLQVHKHVVPHEREPRLESWFRQYEKDLPKMEWYEFSACAGSTLGIFCLVAYALQPEFTEKQAKQIYESYFPYIQGLHILLDYLIDQEEDRLEGDLNFCSYYNSHHEMMDRLQHFIEKADEQLKGIPHENFHKLINRGLLAVYLSDEKVTAQKEMNKLAKRLIKSSGKTSFFFYINGRAYRTYQKMPWKKSS</sequence>
<dbReference type="EC" id="4.2.3.130" evidence="1"/>
<accession>A0A653UY91</accession>
<reference evidence="1 2" key="1">
    <citation type="submission" date="2019-10" db="EMBL/GenBank/DDBJ databases">
        <authorList>
            <person name="Karimi E."/>
        </authorList>
    </citation>
    <scope>NUCLEOTIDE SEQUENCE [LARGE SCALE GENOMIC DNA]</scope>
    <source>
        <strain evidence="1">Bacillus sp. 348</strain>
    </source>
</reference>
<dbReference type="Pfam" id="PF10776">
    <property type="entry name" value="DUF2600"/>
    <property type="match status" value="1"/>
</dbReference>
<protein>
    <submittedName>
        <fullName evidence="1">Tetraprenyl-beta-curcumene synthase</fullName>
        <ecNumber evidence="1">4.2.3.130</ecNumber>
    </submittedName>
</protein>
<dbReference type="InterPro" id="IPR019712">
    <property type="entry name" value="YtpB-like"/>
</dbReference>
<evidence type="ECO:0000313" key="1">
    <source>
        <dbReference type="EMBL" id="VXB98474.1"/>
    </source>
</evidence>
<proteinExistence type="predicted"/>
<keyword evidence="1" id="KW-0456">Lyase</keyword>
<dbReference type="AlphaFoldDB" id="A0A653UY91"/>
<dbReference type="Proteomes" id="UP000433089">
    <property type="component" value="Unassembled WGS sequence"/>
</dbReference>
<gene>
    <name evidence="1" type="primary">tbcS</name>
    <name evidence="1" type="ORF">BACI348_42032</name>
</gene>
<organism evidence="1 2">
    <name type="scientific">Bacillus altitudinis</name>
    <dbReference type="NCBI Taxonomy" id="293387"/>
    <lineage>
        <taxon>Bacteria</taxon>
        <taxon>Bacillati</taxon>
        <taxon>Bacillota</taxon>
        <taxon>Bacilli</taxon>
        <taxon>Bacillales</taxon>
        <taxon>Bacillaceae</taxon>
        <taxon>Bacillus</taxon>
    </lineage>
</organism>
<dbReference type="EMBL" id="CABWLH010000009">
    <property type="protein sequence ID" value="VXB98474.1"/>
    <property type="molecule type" value="Genomic_DNA"/>
</dbReference>
<name>A0A653UY91_BACAB</name>
<evidence type="ECO:0000313" key="2">
    <source>
        <dbReference type="Proteomes" id="UP000433089"/>
    </source>
</evidence>